<keyword evidence="4 5" id="KW-0697">Rotamase</keyword>
<evidence type="ECO:0000259" key="8">
    <source>
        <dbReference type="PROSITE" id="PS50198"/>
    </source>
</evidence>
<evidence type="ECO:0000256" key="1">
    <source>
        <dbReference type="ARBA" id="ARBA00000971"/>
    </source>
</evidence>
<dbReference type="InterPro" id="IPR050245">
    <property type="entry name" value="PrsA_foldase"/>
</dbReference>
<evidence type="ECO:0000313" key="9">
    <source>
        <dbReference type="EMBL" id="ACX96292.1"/>
    </source>
</evidence>
<name>D0L0R9_HALNC</name>
<dbReference type="PANTHER" id="PTHR47245:SF2">
    <property type="entry name" value="PEPTIDYL-PROLYL CIS-TRANS ISOMERASE HP_0175-RELATED"/>
    <property type="match status" value="1"/>
</dbReference>
<evidence type="ECO:0000256" key="3">
    <source>
        <dbReference type="ARBA" id="ARBA00013194"/>
    </source>
</evidence>
<dbReference type="RefSeq" id="WP_012824326.1">
    <property type="nucleotide sequence ID" value="NC_013422.1"/>
</dbReference>
<feature type="signal peptide" evidence="7">
    <location>
        <begin position="1"/>
        <end position="21"/>
    </location>
</feature>
<dbReference type="Proteomes" id="UP000009102">
    <property type="component" value="Chromosome"/>
</dbReference>
<evidence type="ECO:0000313" key="10">
    <source>
        <dbReference type="Proteomes" id="UP000009102"/>
    </source>
</evidence>
<comment type="similarity">
    <text evidence="2">Belongs to the PpiC/parvulin rotamase family.</text>
</comment>
<dbReference type="SUPFAM" id="SSF109998">
    <property type="entry name" value="Triger factor/SurA peptide-binding domain-like"/>
    <property type="match status" value="1"/>
</dbReference>
<evidence type="ECO:0000256" key="6">
    <source>
        <dbReference type="SAM" id="MobiDB-lite"/>
    </source>
</evidence>
<feature type="domain" description="PpiC" evidence="8">
    <location>
        <begin position="167"/>
        <end position="258"/>
    </location>
</feature>
<keyword evidence="7" id="KW-0732">Signal</keyword>
<evidence type="ECO:0000256" key="4">
    <source>
        <dbReference type="ARBA" id="ARBA00023110"/>
    </source>
</evidence>
<dbReference type="GO" id="GO:0003755">
    <property type="term" value="F:peptidyl-prolyl cis-trans isomerase activity"/>
    <property type="evidence" value="ECO:0007669"/>
    <property type="project" value="UniProtKB-KW"/>
</dbReference>
<keyword evidence="5 9" id="KW-0413">Isomerase</keyword>
<dbReference type="Pfam" id="PF13616">
    <property type="entry name" value="Rotamase_3"/>
    <property type="match status" value="1"/>
</dbReference>
<dbReference type="SUPFAM" id="SSF54534">
    <property type="entry name" value="FKBP-like"/>
    <property type="match status" value="1"/>
</dbReference>
<evidence type="ECO:0000256" key="2">
    <source>
        <dbReference type="ARBA" id="ARBA00007656"/>
    </source>
</evidence>
<dbReference type="InterPro" id="IPR046357">
    <property type="entry name" value="PPIase_dom_sf"/>
</dbReference>
<feature type="compositionally biased region" description="Low complexity" evidence="6">
    <location>
        <begin position="308"/>
        <end position="325"/>
    </location>
</feature>
<dbReference type="InterPro" id="IPR027304">
    <property type="entry name" value="Trigger_fact/SurA_dom_sf"/>
</dbReference>
<evidence type="ECO:0000256" key="7">
    <source>
        <dbReference type="SAM" id="SignalP"/>
    </source>
</evidence>
<dbReference type="HOGENOM" id="CLU_034646_1_0_6"/>
<dbReference type="EC" id="5.2.1.8" evidence="3"/>
<feature type="region of interest" description="Disordered" evidence="6">
    <location>
        <begin position="306"/>
        <end position="325"/>
    </location>
</feature>
<dbReference type="InterPro" id="IPR023058">
    <property type="entry name" value="PPIase_PpiC_CS"/>
</dbReference>
<dbReference type="Gene3D" id="3.10.50.40">
    <property type="match status" value="1"/>
</dbReference>
<gene>
    <name evidence="9" type="ordered locus">Hneap_1460</name>
</gene>
<evidence type="ECO:0000256" key="5">
    <source>
        <dbReference type="PROSITE-ProRule" id="PRU00278"/>
    </source>
</evidence>
<dbReference type="PROSITE" id="PS01096">
    <property type="entry name" value="PPIC_PPIASE_1"/>
    <property type="match status" value="1"/>
</dbReference>
<feature type="chain" id="PRO_5007912448" description="peptidylprolyl isomerase" evidence="7">
    <location>
        <begin position="22"/>
        <end position="325"/>
    </location>
</feature>
<accession>D0L0R9</accession>
<comment type="catalytic activity">
    <reaction evidence="1">
        <text>[protein]-peptidylproline (omega=180) = [protein]-peptidylproline (omega=0)</text>
        <dbReference type="Rhea" id="RHEA:16237"/>
        <dbReference type="Rhea" id="RHEA-COMP:10747"/>
        <dbReference type="Rhea" id="RHEA-COMP:10748"/>
        <dbReference type="ChEBI" id="CHEBI:83833"/>
        <dbReference type="ChEBI" id="CHEBI:83834"/>
        <dbReference type="EC" id="5.2.1.8"/>
    </reaction>
</comment>
<dbReference type="STRING" id="555778.Hneap_1460"/>
<dbReference type="PROSITE" id="PS51257">
    <property type="entry name" value="PROKAR_LIPOPROTEIN"/>
    <property type="match status" value="1"/>
</dbReference>
<feature type="region of interest" description="Disordered" evidence="6">
    <location>
        <begin position="31"/>
        <end position="55"/>
    </location>
</feature>
<dbReference type="PANTHER" id="PTHR47245">
    <property type="entry name" value="PEPTIDYLPROLYL ISOMERASE"/>
    <property type="match status" value="1"/>
</dbReference>
<dbReference type="AlphaFoldDB" id="D0L0R9"/>
<protein>
    <recommendedName>
        <fullName evidence="3">peptidylprolyl isomerase</fullName>
        <ecNumber evidence="3">5.2.1.8</ecNumber>
    </recommendedName>
</protein>
<proteinExistence type="inferred from homology"/>
<reference evidence="9 10" key="1">
    <citation type="submission" date="2009-10" db="EMBL/GenBank/DDBJ databases">
        <title>Complete sequence of Halothiobacillus neapolitanus c2.</title>
        <authorList>
            <consortium name="US DOE Joint Genome Institute"/>
            <person name="Lucas S."/>
            <person name="Copeland A."/>
            <person name="Lapidus A."/>
            <person name="Glavina del Rio T."/>
            <person name="Tice H."/>
            <person name="Bruce D."/>
            <person name="Goodwin L."/>
            <person name="Pitluck S."/>
            <person name="Davenport K."/>
            <person name="Brettin T."/>
            <person name="Detter J.C."/>
            <person name="Han C."/>
            <person name="Tapia R."/>
            <person name="Larimer F."/>
            <person name="Land M."/>
            <person name="Hauser L."/>
            <person name="Kyrpides N."/>
            <person name="Mikhailova N."/>
            <person name="Kerfeld C."/>
            <person name="Cannon G."/>
            <person name="Heinhort S."/>
        </authorList>
    </citation>
    <scope>NUCLEOTIDE SEQUENCE [LARGE SCALE GENOMIC DNA]</scope>
    <source>
        <strain evidence="10">ATCC 23641 / c2</strain>
    </source>
</reference>
<keyword evidence="10" id="KW-1185">Reference proteome</keyword>
<dbReference type="InterPro" id="IPR000297">
    <property type="entry name" value="PPIase_PpiC"/>
</dbReference>
<dbReference type="PROSITE" id="PS50198">
    <property type="entry name" value="PPIC_PPIASE_2"/>
    <property type="match status" value="1"/>
</dbReference>
<sequence>MQKSTWMKPFAITGIALLAFAGLAGCQGNSDNATSAAKTPLGNEAASHPAMNTADTSAKVTSGKIIATINGQPLYEENLKVIQSSLPKSKNIPEQDLIQRMIELRLLASAARQEGLDKQIKTKAQIQNAVDNQLANDYLSDYLSKMKVTDAELQPEYNQFVKGYPKTTQYKAAHILVKTKEEADAIIKQLDSGTPFDQLAKEKSQDPGSAKQGGELGWFDADQMVPEFSAAVEKLKKGEITQQPVKSQFGWHVIKLEDTRLAQPPTFAELKPQLETQYRRAAIEDLIKKLRTKAKINIMAVPATLQTAPAEASKPSEEAAPAAKP</sequence>
<dbReference type="KEGG" id="hna:Hneap_1460"/>
<dbReference type="EMBL" id="CP001801">
    <property type="protein sequence ID" value="ACX96292.1"/>
    <property type="molecule type" value="Genomic_DNA"/>
</dbReference>
<organism evidence="9 10">
    <name type="scientific">Halothiobacillus neapolitanus (strain ATCC 23641 / DSM 15147 / CIP 104769 / NCIMB 8539 / c2)</name>
    <name type="common">Thiobacillus neapolitanus</name>
    <dbReference type="NCBI Taxonomy" id="555778"/>
    <lineage>
        <taxon>Bacteria</taxon>
        <taxon>Pseudomonadati</taxon>
        <taxon>Pseudomonadota</taxon>
        <taxon>Gammaproteobacteria</taxon>
        <taxon>Chromatiales</taxon>
        <taxon>Halothiobacillaceae</taxon>
        <taxon>Halothiobacillus</taxon>
    </lineage>
</organism>
<dbReference type="eggNOG" id="COG0760">
    <property type="taxonomic scope" value="Bacteria"/>
</dbReference>